<reference evidence="2" key="1">
    <citation type="submission" date="2022-06" db="EMBL/GenBank/DDBJ databases">
        <title>Ornithinimicrobium HY1793.</title>
        <authorList>
            <person name="Huang Y."/>
        </authorList>
    </citation>
    <scope>NUCLEOTIDE SEQUENCE</scope>
    <source>
        <strain evidence="2">HY1793</strain>
    </source>
</reference>
<organism evidence="2 3">
    <name type="scientific">Ornithinimicrobium faecis</name>
    <dbReference type="NCBI Taxonomy" id="2934158"/>
    <lineage>
        <taxon>Bacteria</taxon>
        <taxon>Bacillati</taxon>
        <taxon>Actinomycetota</taxon>
        <taxon>Actinomycetes</taxon>
        <taxon>Micrococcales</taxon>
        <taxon>Ornithinimicrobiaceae</taxon>
        <taxon>Ornithinimicrobium</taxon>
    </lineage>
</organism>
<evidence type="ECO:0000313" key="2">
    <source>
        <dbReference type="EMBL" id="USQ80202.1"/>
    </source>
</evidence>
<keyword evidence="1" id="KW-0472">Membrane</keyword>
<keyword evidence="1" id="KW-1133">Transmembrane helix</keyword>
<proteinExistence type="predicted"/>
<accession>A0ABY4YVM0</accession>
<evidence type="ECO:0000256" key="1">
    <source>
        <dbReference type="SAM" id="Phobius"/>
    </source>
</evidence>
<gene>
    <name evidence="2" type="ORF">NF556_00635</name>
</gene>
<dbReference type="Proteomes" id="UP001056455">
    <property type="component" value="Chromosome"/>
</dbReference>
<dbReference type="RefSeq" id="WP_252593578.1">
    <property type="nucleotide sequence ID" value="NZ_CP099489.1"/>
</dbReference>
<feature type="transmembrane region" description="Helical" evidence="1">
    <location>
        <begin position="43"/>
        <end position="68"/>
    </location>
</feature>
<feature type="transmembrane region" description="Helical" evidence="1">
    <location>
        <begin position="122"/>
        <end position="142"/>
    </location>
</feature>
<evidence type="ECO:0008006" key="4">
    <source>
        <dbReference type="Google" id="ProtNLM"/>
    </source>
</evidence>
<dbReference type="EMBL" id="CP099489">
    <property type="protein sequence ID" value="USQ80202.1"/>
    <property type="molecule type" value="Genomic_DNA"/>
</dbReference>
<keyword evidence="3" id="KW-1185">Reference proteome</keyword>
<evidence type="ECO:0000313" key="3">
    <source>
        <dbReference type="Proteomes" id="UP001056455"/>
    </source>
</evidence>
<feature type="transmembrane region" description="Helical" evidence="1">
    <location>
        <begin position="154"/>
        <end position="176"/>
    </location>
</feature>
<keyword evidence="1" id="KW-0812">Transmembrane</keyword>
<feature type="transmembrane region" description="Helical" evidence="1">
    <location>
        <begin position="12"/>
        <end position="37"/>
    </location>
</feature>
<name>A0ABY4YVM0_9MICO</name>
<sequence>MQPTSPQAALRLQNVVVALLVIVLLLEVVILVMTFLLGRHVNWWHFPVVPVGLLSLVVLTPAVVWLTVVARRNLAAHIVSADEHWCQCRECGRTVAPLEAPASPPARPAMTPQEKIRTASTLLVTLPVLLAVSLVALGYSLFGQGSDPVFPVLTVVNVGLLALLAIGSAVLIAVMLRRRTAAREELGRLGLDHGCTCRWCGTVGTPVQAAQAHAQGDVG</sequence>
<protein>
    <recommendedName>
        <fullName evidence="4">Integral membrane protein</fullName>
    </recommendedName>
</protein>